<keyword evidence="4" id="KW-1185">Reference proteome</keyword>
<feature type="compositionally biased region" description="Basic and acidic residues" evidence="1">
    <location>
        <begin position="79"/>
        <end position="88"/>
    </location>
</feature>
<accession>A0AAN9BX47</accession>
<dbReference type="Proteomes" id="UP001374579">
    <property type="component" value="Unassembled WGS sequence"/>
</dbReference>
<name>A0AAN9BX47_9CAEN</name>
<reference evidence="3 4" key="1">
    <citation type="submission" date="2024-02" db="EMBL/GenBank/DDBJ databases">
        <title>Chromosome-scale genome assembly of the rough periwinkle Littorina saxatilis.</title>
        <authorList>
            <person name="De Jode A."/>
            <person name="Faria R."/>
            <person name="Formenti G."/>
            <person name="Sims Y."/>
            <person name="Smith T.P."/>
            <person name="Tracey A."/>
            <person name="Wood J.M.D."/>
            <person name="Zagrodzka Z.B."/>
            <person name="Johannesson K."/>
            <person name="Butlin R.K."/>
            <person name="Leder E.H."/>
        </authorList>
    </citation>
    <scope>NUCLEOTIDE SEQUENCE [LARGE SCALE GENOMIC DNA]</scope>
    <source>
        <strain evidence="3">Snail1</strain>
        <tissue evidence="3">Muscle</tissue>
    </source>
</reference>
<comment type="caution">
    <text evidence="3">The sequence shown here is derived from an EMBL/GenBank/DDBJ whole genome shotgun (WGS) entry which is preliminary data.</text>
</comment>
<evidence type="ECO:0000256" key="1">
    <source>
        <dbReference type="SAM" id="MobiDB-lite"/>
    </source>
</evidence>
<keyword evidence="2" id="KW-0472">Membrane</keyword>
<keyword evidence="2" id="KW-1133">Transmembrane helix</keyword>
<evidence type="ECO:0000313" key="4">
    <source>
        <dbReference type="Proteomes" id="UP001374579"/>
    </source>
</evidence>
<dbReference type="EMBL" id="JBAMIC010000002">
    <property type="protein sequence ID" value="KAK7113099.1"/>
    <property type="molecule type" value="Genomic_DNA"/>
</dbReference>
<proteinExistence type="predicted"/>
<protein>
    <submittedName>
        <fullName evidence="3">Uncharacterized protein</fullName>
    </submittedName>
</protein>
<dbReference type="AlphaFoldDB" id="A0AAN9BX47"/>
<feature type="transmembrane region" description="Helical" evidence="2">
    <location>
        <begin position="177"/>
        <end position="196"/>
    </location>
</feature>
<gene>
    <name evidence="3" type="ORF">V1264_012449</name>
</gene>
<evidence type="ECO:0000313" key="3">
    <source>
        <dbReference type="EMBL" id="KAK7113099.1"/>
    </source>
</evidence>
<evidence type="ECO:0000256" key="2">
    <source>
        <dbReference type="SAM" id="Phobius"/>
    </source>
</evidence>
<feature type="compositionally biased region" description="Low complexity" evidence="1">
    <location>
        <begin position="125"/>
        <end position="139"/>
    </location>
</feature>
<keyword evidence="2" id="KW-0812">Transmembrane</keyword>
<feature type="region of interest" description="Disordered" evidence="1">
    <location>
        <begin position="79"/>
        <end position="146"/>
    </location>
</feature>
<sequence>MSSSSGSGSSGNNTTMVTQMYTFNSWSKQKSMGGGLPYVGFPGLSLTPIQESPLLMDSILNDEMDRSERQKWLLENSEHDTWDPHDMKNGSLPKHWVDNGIAKQPRRSSSADLKGTCNGDIEAGKPQSSSKTSSSSSSNLPPPKSCALNVHVVRTTTFLPKEQPMSVEQKRAHICKLLLFALCGFVIVAGIVLWIFSPAFT</sequence>
<organism evidence="3 4">
    <name type="scientific">Littorina saxatilis</name>
    <dbReference type="NCBI Taxonomy" id="31220"/>
    <lineage>
        <taxon>Eukaryota</taxon>
        <taxon>Metazoa</taxon>
        <taxon>Spiralia</taxon>
        <taxon>Lophotrochozoa</taxon>
        <taxon>Mollusca</taxon>
        <taxon>Gastropoda</taxon>
        <taxon>Caenogastropoda</taxon>
        <taxon>Littorinimorpha</taxon>
        <taxon>Littorinoidea</taxon>
        <taxon>Littorinidae</taxon>
        <taxon>Littorina</taxon>
    </lineage>
</organism>